<name>A0A1W9HY63_9HYPH</name>
<dbReference type="Proteomes" id="UP000192872">
    <property type="component" value="Unassembled WGS sequence"/>
</dbReference>
<dbReference type="EMBL" id="LWDL01000013">
    <property type="protein sequence ID" value="OQW52359.1"/>
    <property type="molecule type" value="Genomic_DNA"/>
</dbReference>
<sequence length="154" mass="16445">MHQPLLAERHIHLIGKSIAARRRIGAERSAPAFGAGAMAGGERHHLVEKKQFAVALAPDLSLAALERKHATDPAARYISPPPRALIVPVQPATTIAHHCPARRGCQKTAERIDAIGERGALAHGSLTKMSKPTAFFCAGNLGDHFVTSSSLAWE</sequence>
<organism evidence="1 2">
    <name type="scientific">Candidatus Raskinella chloraquaticus</name>
    <dbReference type="NCBI Taxonomy" id="1951219"/>
    <lineage>
        <taxon>Bacteria</taxon>
        <taxon>Pseudomonadati</taxon>
        <taxon>Pseudomonadota</taxon>
        <taxon>Alphaproteobacteria</taxon>
        <taxon>Hyphomicrobiales</taxon>
        <taxon>Phreatobacteraceae</taxon>
        <taxon>Candidatus Raskinella</taxon>
    </lineage>
</organism>
<comment type="caution">
    <text evidence="1">The sequence shown here is derived from an EMBL/GenBank/DDBJ whole genome shotgun (WGS) entry which is preliminary data.</text>
</comment>
<evidence type="ECO:0000313" key="1">
    <source>
        <dbReference type="EMBL" id="OQW52359.1"/>
    </source>
</evidence>
<reference evidence="1 2" key="1">
    <citation type="journal article" date="2017" name="Water Res.">
        <title>Comammox in drinking water systems.</title>
        <authorList>
            <person name="Wang Y."/>
            <person name="Ma L."/>
            <person name="Mao Y."/>
            <person name="Jiang X."/>
            <person name="Xia Y."/>
            <person name="Yu K."/>
            <person name="Li B."/>
            <person name="Zhang T."/>
        </authorList>
    </citation>
    <scope>NUCLEOTIDE SEQUENCE [LARGE SCALE GENOMIC DNA]</scope>
    <source>
        <strain evidence="1">SG_bin8</strain>
    </source>
</reference>
<protein>
    <submittedName>
        <fullName evidence="1">Uncharacterized protein</fullName>
    </submittedName>
</protein>
<evidence type="ECO:0000313" key="2">
    <source>
        <dbReference type="Proteomes" id="UP000192872"/>
    </source>
</evidence>
<gene>
    <name evidence="1" type="ORF">A4S15_08275</name>
</gene>
<accession>A0A1W9HY63</accession>
<dbReference type="AlphaFoldDB" id="A0A1W9HY63"/>
<proteinExistence type="predicted"/>
<dbReference type="STRING" id="1827387.A4S15_08275"/>